<keyword evidence="12" id="KW-0963">Cytoplasm</keyword>
<keyword evidence="4 12" id="KW-0032">Aminotransferase</keyword>
<comment type="catalytic activity">
    <reaction evidence="10 12">
        <text>4-(phosphooxy)-L-threonine + 2-oxoglutarate = (R)-3-hydroxy-2-oxo-4-phosphooxybutanoate + L-glutamate</text>
        <dbReference type="Rhea" id="RHEA:16573"/>
        <dbReference type="ChEBI" id="CHEBI:16810"/>
        <dbReference type="ChEBI" id="CHEBI:29985"/>
        <dbReference type="ChEBI" id="CHEBI:58452"/>
        <dbReference type="ChEBI" id="CHEBI:58538"/>
        <dbReference type="EC" id="2.6.1.52"/>
    </reaction>
</comment>
<dbReference type="Gene3D" id="3.40.640.10">
    <property type="entry name" value="Type I PLP-dependent aspartate aminotransferase-like (Major domain)"/>
    <property type="match status" value="1"/>
</dbReference>
<dbReference type="GO" id="GO:0030170">
    <property type="term" value="F:pyridoxal phosphate binding"/>
    <property type="evidence" value="ECO:0007669"/>
    <property type="project" value="UniProtKB-UniRule"/>
</dbReference>
<dbReference type="Pfam" id="PF00266">
    <property type="entry name" value="Aminotran_5"/>
    <property type="match status" value="1"/>
</dbReference>
<evidence type="ECO:0000256" key="6">
    <source>
        <dbReference type="ARBA" id="ARBA00022679"/>
    </source>
</evidence>
<comment type="caution">
    <text evidence="14">The sequence shown here is derived from an EMBL/GenBank/DDBJ whole genome shotgun (WGS) entry which is preliminary data.</text>
</comment>
<feature type="domain" description="Aminotransferase class V" evidence="13">
    <location>
        <begin position="17"/>
        <end position="357"/>
    </location>
</feature>
<dbReference type="InterPro" id="IPR020578">
    <property type="entry name" value="Aminotrans_V_PyrdxlP_BS"/>
</dbReference>
<dbReference type="EMBL" id="VFPJ01000001">
    <property type="protein sequence ID" value="TQM41983.1"/>
    <property type="molecule type" value="Genomic_DNA"/>
</dbReference>
<evidence type="ECO:0000256" key="9">
    <source>
        <dbReference type="ARBA" id="ARBA00023299"/>
    </source>
</evidence>
<proteinExistence type="inferred from homology"/>
<keyword evidence="7 12" id="KW-0663">Pyridoxal phosphate</keyword>
<evidence type="ECO:0000256" key="1">
    <source>
        <dbReference type="ARBA" id="ARBA00004915"/>
    </source>
</evidence>
<dbReference type="GO" id="GO:0005737">
    <property type="term" value="C:cytoplasm"/>
    <property type="evidence" value="ECO:0007669"/>
    <property type="project" value="UniProtKB-SubCell"/>
</dbReference>
<dbReference type="PANTHER" id="PTHR43247">
    <property type="entry name" value="PHOSPHOSERINE AMINOTRANSFERASE"/>
    <property type="match status" value="1"/>
</dbReference>
<feature type="binding site" evidence="12">
    <location>
        <position position="181"/>
    </location>
    <ligand>
        <name>pyridoxal 5'-phosphate</name>
        <dbReference type="ChEBI" id="CHEBI:597326"/>
    </ligand>
</feature>
<comment type="caution">
    <text evidence="12">Lacks conserved residue(s) required for the propagation of feature annotation.</text>
</comment>
<keyword evidence="6 12" id="KW-0808">Transferase</keyword>
<keyword evidence="8 12" id="KW-0664">Pyridoxine biosynthesis</keyword>
<dbReference type="GO" id="GO:0006564">
    <property type="term" value="P:L-serine biosynthetic process"/>
    <property type="evidence" value="ECO:0007669"/>
    <property type="project" value="UniProtKB-UniRule"/>
</dbReference>
<dbReference type="FunFam" id="3.90.1150.10:FF:000006">
    <property type="entry name" value="Phosphoserine aminotransferase"/>
    <property type="match status" value="1"/>
</dbReference>
<evidence type="ECO:0000256" key="5">
    <source>
        <dbReference type="ARBA" id="ARBA00022605"/>
    </source>
</evidence>
<reference evidence="14 15" key="1">
    <citation type="submission" date="2019-06" db="EMBL/GenBank/DDBJ databases">
        <title>Genomic Encyclopedia of Archaeal and Bacterial Type Strains, Phase II (KMG-II): from individual species to whole genera.</title>
        <authorList>
            <person name="Goeker M."/>
        </authorList>
    </citation>
    <scope>NUCLEOTIDE SEQUENCE [LARGE SCALE GENOMIC DNA]</scope>
    <source>
        <strain evidence="14 15">DSM 24789</strain>
    </source>
</reference>
<feature type="binding site" evidence="12">
    <location>
        <begin position="88"/>
        <end position="89"/>
    </location>
    <ligand>
        <name>pyridoxal 5'-phosphate</name>
        <dbReference type="ChEBI" id="CHEBI:597326"/>
    </ligand>
</feature>
<dbReference type="SUPFAM" id="SSF53383">
    <property type="entry name" value="PLP-dependent transferases"/>
    <property type="match status" value="1"/>
</dbReference>
<dbReference type="Proteomes" id="UP000320773">
    <property type="component" value="Unassembled WGS sequence"/>
</dbReference>
<evidence type="ECO:0000259" key="13">
    <source>
        <dbReference type="Pfam" id="PF00266"/>
    </source>
</evidence>
<accession>A0A543G7B4</accession>
<dbReference type="InterPro" id="IPR000192">
    <property type="entry name" value="Aminotrans_V_dom"/>
</dbReference>
<evidence type="ECO:0000256" key="11">
    <source>
        <dbReference type="ARBA" id="ARBA00049007"/>
    </source>
</evidence>
<evidence type="ECO:0000256" key="12">
    <source>
        <dbReference type="HAMAP-Rule" id="MF_00160"/>
    </source>
</evidence>
<dbReference type="GO" id="GO:0004648">
    <property type="term" value="F:O-phospho-L-serine:2-oxoglutarate aminotransferase activity"/>
    <property type="evidence" value="ECO:0007669"/>
    <property type="project" value="UniProtKB-UniRule"/>
</dbReference>
<dbReference type="PANTHER" id="PTHR43247:SF1">
    <property type="entry name" value="PHOSPHOSERINE AMINOTRANSFERASE"/>
    <property type="match status" value="1"/>
</dbReference>
<feature type="binding site" evidence="12">
    <location>
        <position position="204"/>
    </location>
    <ligand>
        <name>pyridoxal 5'-phosphate</name>
        <dbReference type="ChEBI" id="CHEBI:597326"/>
    </ligand>
</feature>
<dbReference type="FunFam" id="3.40.640.10:FF:000010">
    <property type="entry name" value="Phosphoserine aminotransferase"/>
    <property type="match status" value="1"/>
</dbReference>
<protein>
    <recommendedName>
        <fullName evidence="12">Phosphoserine aminotransferase</fullName>
        <ecNumber evidence="12">2.6.1.52</ecNumber>
    </recommendedName>
    <alternativeName>
        <fullName evidence="12">Phosphohydroxythreonine aminotransferase</fullName>
        <shortName evidence="12">PSAT</shortName>
    </alternativeName>
</protein>
<evidence type="ECO:0000256" key="4">
    <source>
        <dbReference type="ARBA" id="ARBA00022576"/>
    </source>
</evidence>
<comment type="function">
    <text evidence="12">Catalyzes the reversible conversion of 3-phosphohydroxypyruvate to phosphoserine and of 3-hydroxy-2-oxo-4-phosphonooxybutanoate to phosphohydroxythreonine.</text>
</comment>
<feature type="binding site" evidence="12">
    <location>
        <position position="162"/>
    </location>
    <ligand>
        <name>pyridoxal 5'-phosphate</name>
        <dbReference type="ChEBI" id="CHEBI:597326"/>
    </ligand>
</feature>
<comment type="catalytic activity">
    <reaction evidence="11 12">
        <text>O-phospho-L-serine + 2-oxoglutarate = 3-phosphooxypyruvate + L-glutamate</text>
        <dbReference type="Rhea" id="RHEA:14329"/>
        <dbReference type="ChEBI" id="CHEBI:16810"/>
        <dbReference type="ChEBI" id="CHEBI:18110"/>
        <dbReference type="ChEBI" id="CHEBI:29985"/>
        <dbReference type="ChEBI" id="CHEBI:57524"/>
        <dbReference type="EC" id="2.6.1.52"/>
    </reaction>
</comment>
<evidence type="ECO:0000256" key="2">
    <source>
        <dbReference type="ARBA" id="ARBA00005099"/>
    </source>
</evidence>
<dbReference type="UniPathway" id="UPA00135">
    <property type="reaction ID" value="UER00197"/>
</dbReference>
<dbReference type="UniPathway" id="UPA00244">
    <property type="reaction ID" value="UER00311"/>
</dbReference>
<comment type="pathway">
    <text evidence="2 12">Amino-acid biosynthesis; L-serine biosynthesis; L-serine from 3-phospho-D-glycerate: step 2/3.</text>
</comment>
<keyword evidence="9 12" id="KW-0718">Serine biosynthesis</keyword>
<dbReference type="Gene3D" id="3.90.1150.10">
    <property type="entry name" value="Aspartate Aminotransferase, domain 1"/>
    <property type="match status" value="1"/>
</dbReference>
<name>A0A543G7B4_9FLAO</name>
<comment type="subcellular location">
    <subcellularLocation>
        <location evidence="12">Cytoplasm</location>
    </subcellularLocation>
</comment>
<dbReference type="PROSITE" id="PS00595">
    <property type="entry name" value="AA_TRANSFER_CLASS_5"/>
    <property type="match status" value="1"/>
</dbReference>
<comment type="pathway">
    <text evidence="1 12">Cofactor biosynthesis; pyridoxine 5'-phosphate biosynthesis; pyridoxine 5'-phosphate from D-erythrose 4-phosphate: step 3/5.</text>
</comment>
<evidence type="ECO:0000256" key="8">
    <source>
        <dbReference type="ARBA" id="ARBA00023096"/>
    </source>
</evidence>
<evidence type="ECO:0000313" key="14">
    <source>
        <dbReference type="EMBL" id="TQM41983.1"/>
    </source>
</evidence>
<organism evidence="14 15">
    <name type="scientific">Flavobacterium branchiophilum</name>
    <dbReference type="NCBI Taxonomy" id="55197"/>
    <lineage>
        <taxon>Bacteria</taxon>
        <taxon>Pseudomonadati</taxon>
        <taxon>Bacteroidota</taxon>
        <taxon>Flavobacteriia</taxon>
        <taxon>Flavobacteriales</taxon>
        <taxon>Flavobacteriaceae</taxon>
        <taxon>Flavobacterium</taxon>
    </lineage>
</organism>
<evidence type="ECO:0000256" key="3">
    <source>
        <dbReference type="ARBA" id="ARBA00006904"/>
    </source>
</evidence>
<comment type="similarity">
    <text evidence="3 12">Belongs to the class-V pyridoxal-phosphate-dependent aminotransferase family. SerC subfamily.</text>
</comment>
<evidence type="ECO:0000256" key="7">
    <source>
        <dbReference type="ARBA" id="ARBA00022898"/>
    </source>
</evidence>
<gene>
    <name evidence="12" type="primary">serC</name>
    <name evidence="14" type="ORF">BC670_3003</name>
</gene>
<feature type="modified residue" description="N6-(pyridoxal phosphate)lysine" evidence="12">
    <location>
        <position position="205"/>
    </location>
</feature>
<comment type="cofactor">
    <cofactor evidence="12">
        <name>pyridoxal 5'-phosphate</name>
        <dbReference type="ChEBI" id="CHEBI:597326"/>
    </cofactor>
    <text evidence="12">Binds 1 pyridoxal phosphate per subunit.</text>
</comment>
<dbReference type="PIRSF" id="PIRSF000525">
    <property type="entry name" value="SerC"/>
    <property type="match status" value="1"/>
</dbReference>
<feature type="binding site" evidence="12">
    <location>
        <position position="114"/>
    </location>
    <ligand>
        <name>pyridoxal 5'-phosphate</name>
        <dbReference type="ChEBI" id="CHEBI:597326"/>
    </ligand>
</feature>
<feature type="binding site" evidence="12">
    <location>
        <position position="53"/>
    </location>
    <ligand>
        <name>L-glutamate</name>
        <dbReference type="ChEBI" id="CHEBI:29985"/>
    </ligand>
</feature>
<dbReference type="InterPro" id="IPR022278">
    <property type="entry name" value="Pser_aminoTfrase"/>
</dbReference>
<dbReference type="HAMAP" id="MF_00160">
    <property type="entry name" value="SerC_aminotrans_5"/>
    <property type="match status" value="1"/>
</dbReference>
<evidence type="ECO:0000313" key="15">
    <source>
        <dbReference type="Proteomes" id="UP000320773"/>
    </source>
</evidence>
<dbReference type="NCBIfam" id="NF003764">
    <property type="entry name" value="PRK05355.1"/>
    <property type="match status" value="1"/>
</dbReference>
<feature type="binding site" evidence="12">
    <location>
        <begin position="246"/>
        <end position="247"/>
    </location>
    <ligand>
        <name>pyridoxal 5'-phosphate</name>
        <dbReference type="ChEBI" id="CHEBI:597326"/>
    </ligand>
</feature>
<dbReference type="InterPro" id="IPR015424">
    <property type="entry name" value="PyrdxlP-dep_Trfase"/>
</dbReference>
<comment type="subunit">
    <text evidence="12">Homodimer.</text>
</comment>
<dbReference type="EC" id="2.6.1.52" evidence="12"/>
<sequence>MQLKFWKITTHNMKKHNYSAGPCILPQEVFEKSAQAILDFNQSGLSLLEISHRSKDFVAVMDEARALALELLGLTNKGYQALFLAGGASLEFLMVPFNLMKENGKAAYLETGTWASNAIKEAKSFGETLVVASSKEANFNYIPKDYTVPADADYFHCTSNNTIFGTQMKTFPELDIPVVCDMSSDIFSRVLNFTKFDLIYAGAQKNMGPAGATLVVIKESILAKTGRNIPSMLDYEKHIKADSMYNTPPVFPVYASLLTLQWLKNLGGIEAIERINNEKAALLYAEIDRNPYFEGTANVADRSHMNATFLLKNQEQAPIFDALWKAAGISGLPGHRSVGGYRASMYNALPLESVQVLVNVMQDFEQKMSESNF</sequence>
<dbReference type="InterPro" id="IPR015422">
    <property type="entry name" value="PyrdxlP-dep_Trfase_small"/>
</dbReference>
<evidence type="ECO:0000256" key="10">
    <source>
        <dbReference type="ARBA" id="ARBA00047630"/>
    </source>
</evidence>
<dbReference type="InterPro" id="IPR015421">
    <property type="entry name" value="PyrdxlP-dep_Trfase_major"/>
</dbReference>
<keyword evidence="5 12" id="KW-0028">Amino-acid biosynthesis</keyword>
<dbReference type="AlphaFoldDB" id="A0A543G7B4"/>
<dbReference type="GO" id="GO:0008615">
    <property type="term" value="P:pyridoxine biosynthetic process"/>
    <property type="evidence" value="ECO:0007669"/>
    <property type="project" value="UniProtKB-UniRule"/>
</dbReference>